<organism evidence="1 2">
    <name type="scientific">Kickxella alabastrina</name>
    <dbReference type="NCBI Taxonomy" id="61397"/>
    <lineage>
        <taxon>Eukaryota</taxon>
        <taxon>Fungi</taxon>
        <taxon>Fungi incertae sedis</taxon>
        <taxon>Zoopagomycota</taxon>
        <taxon>Kickxellomycotina</taxon>
        <taxon>Kickxellomycetes</taxon>
        <taxon>Kickxellales</taxon>
        <taxon>Kickxellaceae</taxon>
        <taxon>Kickxella</taxon>
    </lineage>
</organism>
<sequence>MDLEIERELMYSSPPTGSAEHGDGKFEKMLSEAMNTIEGLMLVTVTDAEREPLFREALPIFHEPLFEETLLDKCQDAFDDIRKMQIGSSRVLTLIYGAMQVVQFRVGPYYGTVVCDNIANMGLVHNLVNRIRSCLQVLSDMSK</sequence>
<protein>
    <submittedName>
        <fullName evidence="1">Uncharacterized protein</fullName>
    </submittedName>
</protein>
<evidence type="ECO:0000313" key="1">
    <source>
        <dbReference type="EMBL" id="KAJ1901539.1"/>
    </source>
</evidence>
<comment type="caution">
    <text evidence="1">The sequence shown here is derived from an EMBL/GenBank/DDBJ whole genome shotgun (WGS) entry which is preliminary data.</text>
</comment>
<keyword evidence="2" id="KW-1185">Reference proteome</keyword>
<name>A0ACC1IVN4_9FUNG</name>
<reference evidence="1" key="1">
    <citation type="submission" date="2022-07" db="EMBL/GenBank/DDBJ databases">
        <title>Phylogenomic reconstructions and comparative analyses of Kickxellomycotina fungi.</title>
        <authorList>
            <person name="Reynolds N.K."/>
            <person name="Stajich J.E."/>
            <person name="Barry K."/>
            <person name="Grigoriev I.V."/>
            <person name="Crous P."/>
            <person name="Smith M.E."/>
        </authorList>
    </citation>
    <scope>NUCLEOTIDE SEQUENCE</scope>
    <source>
        <strain evidence="1">Benny 63K</strain>
    </source>
</reference>
<dbReference type="Proteomes" id="UP001150581">
    <property type="component" value="Unassembled WGS sequence"/>
</dbReference>
<gene>
    <name evidence="1" type="ORF">LPJ66_000713</name>
</gene>
<accession>A0ACC1IVN4</accession>
<dbReference type="EMBL" id="JANBPG010000024">
    <property type="protein sequence ID" value="KAJ1901539.1"/>
    <property type="molecule type" value="Genomic_DNA"/>
</dbReference>
<evidence type="ECO:0000313" key="2">
    <source>
        <dbReference type="Proteomes" id="UP001150581"/>
    </source>
</evidence>
<proteinExistence type="predicted"/>